<protein>
    <recommendedName>
        <fullName evidence="2">YCII-related domain-containing protein</fullName>
    </recommendedName>
</protein>
<dbReference type="Gene3D" id="3.30.70.1060">
    <property type="entry name" value="Dimeric alpha+beta barrel"/>
    <property type="match status" value="1"/>
</dbReference>
<evidence type="ECO:0000313" key="3">
    <source>
        <dbReference type="EMBL" id="MBB6732942.1"/>
    </source>
</evidence>
<gene>
    <name evidence="3" type="ORF">H7C18_18660</name>
</gene>
<dbReference type="SUPFAM" id="SSF54909">
    <property type="entry name" value="Dimeric alpha+beta barrel"/>
    <property type="match status" value="1"/>
</dbReference>
<dbReference type="PANTHER" id="PTHR35174:SF3">
    <property type="entry name" value="BLL7171 PROTEIN"/>
    <property type="match status" value="1"/>
</dbReference>
<comment type="caution">
    <text evidence="3">The sequence shown here is derived from an EMBL/GenBank/DDBJ whole genome shotgun (WGS) entry which is preliminary data.</text>
</comment>
<dbReference type="InterPro" id="IPR005545">
    <property type="entry name" value="YCII"/>
</dbReference>
<proteinExistence type="inferred from homology"/>
<dbReference type="PANTHER" id="PTHR35174">
    <property type="entry name" value="BLL7171 PROTEIN-RELATED"/>
    <property type="match status" value="1"/>
</dbReference>
<dbReference type="InterPro" id="IPR011008">
    <property type="entry name" value="Dimeric_a/b-barrel"/>
</dbReference>
<comment type="similarity">
    <text evidence="1">Belongs to the YciI family.</text>
</comment>
<dbReference type="EMBL" id="JACJVO010000023">
    <property type="protein sequence ID" value="MBB6732942.1"/>
    <property type="molecule type" value="Genomic_DNA"/>
</dbReference>
<sequence length="124" mass="13900">MQFLCLGYLEAEKMDALSKEEIGAVMRECEPHLEALYRSGQVRIDAGLASEAKSLRRKNGKVRVTDGPFTEAKEMIGSAFLIEARDMEEAIRIASLHPTVQVSEGERFGWGIEIRPIHYFKAGD</sequence>
<dbReference type="RefSeq" id="WP_185130608.1">
    <property type="nucleotide sequence ID" value="NZ_JACJVO010000023.1"/>
</dbReference>
<evidence type="ECO:0000256" key="1">
    <source>
        <dbReference type="ARBA" id="ARBA00007689"/>
    </source>
</evidence>
<dbReference type="Pfam" id="PF03795">
    <property type="entry name" value="YCII"/>
    <property type="match status" value="1"/>
</dbReference>
<organism evidence="3 4">
    <name type="scientific">Cohnella zeiphila</name>
    <dbReference type="NCBI Taxonomy" id="2761120"/>
    <lineage>
        <taxon>Bacteria</taxon>
        <taxon>Bacillati</taxon>
        <taxon>Bacillota</taxon>
        <taxon>Bacilli</taxon>
        <taxon>Bacillales</taxon>
        <taxon>Paenibacillaceae</taxon>
        <taxon>Cohnella</taxon>
    </lineage>
</organism>
<evidence type="ECO:0000313" key="4">
    <source>
        <dbReference type="Proteomes" id="UP000564644"/>
    </source>
</evidence>
<keyword evidence="4" id="KW-1185">Reference proteome</keyword>
<reference evidence="3 4" key="1">
    <citation type="submission" date="2020-08" db="EMBL/GenBank/DDBJ databases">
        <title>Cohnella phylogeny.</title>
        <authorList>
            <person name="Dunlap C."/>
        </authorList>
    </citation>
    <scope>NUCLEOTIDE SEQUENCE [LARGE SCALE GENOMIC DNA]</scope>
    <source>
        <strain evidence="3 4">CBP 2801</strain>
    </source>
</reference>
<dbReference type="Proteomes" id="UP000564644">
    <property type="component" value="Unassembled WGS sequence"/>
</dbReference>
<dbReference type="AlphaFoldDB" id="A0A7X0SMY1"/>
<accession>A0A7X0SMY1</accession>
<feature type="domain" description="YCII-related" evidence="2">
    <location>
        <begin position="1"/>
        <end position="102"/>
    </location>
</feature>
<name>A0A7X0SMY1_9BACL</name>
<evidence type="ECO:0000259" key="2">
    <source>
        <dbReference type="Pfam" id="PF03795"/>
    </source>
</evidence>